<feature type="non-terminal residue" evidence="4">
    <location>
        <position position="67"/>
    </location>
</feature>
<accession>A0AAV7Q2B7</accession>
<evidence type="ECO:0000259" key="3">
    <source>
        <dbReference type="PROSITE" id="PS50878"/>
    </source>
</evidence>
<dbReference type="EMBL" id="JANPWB010000010">
    <property type="protein sequence ID" value="KAJ1134536.1"/>
    <property type="molecule type" value="Genomic_DNA"/>
</dbReference>
<dbReference type="EC" id="3.1.26.4" evidence="2"/>
<reference evidence="4" key="1">
    <citation type="journal article" date="2022" name="bioRxiv">
        <title>Sequencing and chromosome-scale assembly of the giantPleurodeles waltlgenome.</title>
        <authorList>
            <person name="Brown T."/>
            <person name="Elewa A."/>
            <person name="Iarovenko S."/>
            <person name="Subramanian E."/>
            <person name="Araus A.J."/>
            <person name="Petzold A."/>
            <person name="Susuki M."/>
            <person name="Suzuki K.-i.T."/>
            <person name="Hayashi T."/>
            <person name="Toyoda A."/>
            <person name="Oliveira C."/>
            <person name="Osipova E."/>
            <person name="Leigh N.D."/>
            <person name="Simon A."/>
            <person name="Yun M.H."/>
        </authorList>
    </citation>
    <scope>NUCLEOTIDE SEQUENCE</scope>
    <source>
        <strain evidence="4">20211129_DDA</strain>
        <tissue evidence="4">Liver</tissue>
    </source>
</reference>
<gene>
    <name evidence="4" type="ORF">NDU88_000987</name>
</gene>
<dbReference type="InterPro" id="IPR053134">
    <property type="entry name" value="RNA-dir_DNA_polymerase"/>
</dbReference>
<dbReference type="InterPro" id="IPR000477">
    <property type="entry name" value="RT_dom"/>
</dbReference>
<evidence type="ECO:0000313" key="5">
    <source>
        <dbReference type="Proteomes" id="UP001066276"/>
    </source>
</evidence>
<comment type="caution">
    <text evidence="4">The sequence shown here is derived from an EMBL/GenBank/DDBJ whole genome shotgun (WGS) entry which is preliminary data.</text>
</comment>
<comment type="similarity">
    <text evidence="1">Belongs to the beta type-B retroviral polymerase family. HERV class-II K(HML-2) pol subfamily.</text>
</comment>
<dbReference type="Proteomes" id="UP001066276">
    <property type="component" value="Chromosome 6"/>
</dbReference>
<name>A0AAV7Q2B7_PLEWA</name>
<feature type="non-terminal residue" evidence="4">
    <location>
        <position position="1"/>
    </location>
</feature>
<evidence type="ECO:0000256" key="2">
    <source>
        <dbReference type="ARBA" id="ARBA00012180"/>
    </source>
</evidence>
<dbReference type="Pfam" id="PF00078">
    <property type="entry name" value="RVT_1"/>
    <property type="match status" value="1"/>
</dbReference>
<protein>
    <recommendedName>
        <fullName evidence="2">ribonuclease H</fullName>
        <ecNumber evidence="2">3.1.26.4</ecNumber>
    </recommendedName>
</protein>
<dbReference type="PANTHER" id="PTHR24559:SF454">
    <property type="entry name" value="RIBONUCLEASE H"/>
    <property type="match status" value="1"/>
</dbReference>
<evidence type="ECO:0000256" key="1">
    <source>
        <dbReference type="ARBA" id="ARBA00010879"/>
    </source>
</evidence>
<sequence>LVNQVLAGLESFSAAYLDDIVVFSSNCQDHLVHLKKVLQALQAAGLSIKTSKCQIGQGTVVYLGHLV</sequence>
<keyword evidence="5" id="KW-1185">Reference proteome</keyword>
<dbReference type="Gene3D" id="3.30.70.270">
    <property type="match status" value="1"/>
</dbReference>
<dbReference type="FunFam" id="3.30.70.270:FF:000003">
    <property type="entry name" value="Transposon Ty3-G Gag-Pol polyprotein"/>
    <property type="match status" value="1"/>
</dbReference>
<dbReference type="InterPro" id="IPR043502">
    <property type="entry name" value="DNA/RNA_pol_sf"/>
</dbReference>
<dbReference type="PANTHER" id="PTHR24559">
    <property type="entry name" value="TRANSPOSON TY3-I GAG-POL POLYPROTEIN"/>
    <property type="match status" value="1"/>
</dbReference>
<feature type="domain" description="Reverse transcriptase" evidence="3">
    <location>
        <begin position="1"/>
        <end position="67"/>
    </location>
</feature>
<dbReference type="GO" id="GO:0004523">
    <property type="term" value="F:RNA-DNA hybrid ribonuclease activity"/>
    <property type="evidence" value="ECO:0007669"/>
    <property type="project" value="UniProtKB-EC"/>
</dbReference>
<dbReference type="SUPFAM" id="SSF56672">
    <property type="entry name" value="DNA/RNA polymerases"/>
    <property type="match status" value="1"/>
</dbReference>
<dbReference type="PROSITE" id="PS50878">
    <property type="entry name" value="RT_POL"/>
    <property type="match status" value="1"/>
</dbReference>
<dbReference type="AlphaFoldDB" id="A0AAV7Q2B7"/>
<dbReference type="InterPro" id="IPR043128">
    <property type="entry name" value="Rev_trsase/Diguanyl_cyclase"/>
</dbReference>
<evidence type="ECO:0000313" key="4">
    <source>
        <dbReference type="EMBL" id="KAJ1134536.1"/>
    </source>
</evidence>
<organism evidence="4 5">
    <name type="scientific">Pleurodeles waltl</name>
    <name type="common">Iberian ribbed newt</name>
    <dbReference type="NCBI Taxonomy" id="8319"/>
    <lineage>
        <taxon>Eukaryota</taxon>
        <taxon>Metazoa</taxon>
        <taxon>Chordata</taxon>
        <taxon>Craniata</taxon>
        <taxon>Vertebrata</taxon>
        <taxon>Euteleostomi</taxon>
        <taxon>Amphibia</taxon>
        <taxon>Batrachia</taxon>
        <taxon>Caudata</taxon>
        <taxon>Salamandroidea</taxon>
        <taxon>Salamandridae</taxon>
        <taxon>Pleurodelinae</taxon>
        <taxon>Pleurodeles</taxon>
    </lineage>
</organism>
<proteinExistence type="inferred from homology"/>